<evidence type="ECO:0000256" key="2">
    <source>
        <dbReference type="ARBA" id="ARBA00022771"/>
    </source>
</evidence>
<dbReference type="Pfam" id="PF04500">
    <property type="entry name" value="FLYWCH"/>
    <property type="match status" value="1"/>
</dbReference>
<protein>
    <recommendedName>
        <fullName evidence="4">FLYWCH-type domain-containing protein</fullName>
    </recommendedName>
</protein>
<proteinExistence type="predicted"/>
<feature type="domain" description="FLYWCH-type" evidence="4">
    <location>
        <begin position="8"/>
        <end position="64"/>
    </location>
</feature>
<keyword evidence="3" id="KW-0862">Zinc</keyword>
<dbReference type="Proteomes" id="UP000740883">
    <property type="component" value="Unassembled WGS sequence"/>
</dbReference>
<evidence type="ECO:0000313" key="6">
    <source>
        <dbReference type="Proteomes" id="UP000740883"/>
    </source>
</evidence>
<organism evidence="5 6">
    <name type="scientific">Nosema granulosis</name>
    <dbReference type="NCBI Taxonomy" id="83296"/>
    <lineage>
        <taxon>Eukaryota</taxon>
        <taxon>Fungi</taxon>
        <taxon>Fungi incertae sedis</taxon>
        <taxon>Microsporidia</taxon>
        <taxon>Nosematidae</taxon>
        <taxon>Nosema</taxon>
    </lineage>
</organism>
<dbReference type="AlphaFoldDB" id="A0A9P6KY06"/>
<evidence type="ECO:0000256" key="1">
    <source>
        <dbReference type="ARBA" id="ARBA00022723"/>
    </source>
</evidence>
<keyword evidence="1" id="KW-0479">Metal-binding</keyword>
<evidence type="ECO:0000313" key="5">
    <source>
        <dbReference type="EMBL" id="KAF9760605.1"/>
    </source>
</evidence>
<dbReference type="EMBL" id="SBJO01000565">
    <property type="protein sequence ID" value="KAF9760605.1"/>
    <property type="molecule type" value="Genomic_DNA"/>
</dbReference>
<comment type="caution">
    <text evidence="5">The sequence shown here is derived from an EMBL/GenBank/DDBJ whole genome shotgun (WGS) entry which is preliminary data.</text>
</comment>
<reference evidence="5 6" key="1">
    <citation type="journal article" date="2020" name="Genome Biol. Evol.">
        <title>Comparative genomics of strictly vertically transmitted, feminizing microsporidia endosymbionts of amphipod crustaceans.</title>
        <authorList>
            <person name="Cormier A."/>
            <person name="Chebbi M.A."/>
            <person name="Giraud I."/>
            <person name="Wattier R."/>
            <person name="Teixeira M."/>
            <person name="Gilbert C."/>
            <person name="Rigaud T."/>
            <person name="Cordaux R."/>
        </authorList>
    </citation>
    <scope>NUCLEOTIDE SEQUENCE [LARGE SCALE GENOMIC DNA]</scope>
    <source>
        <strain evidence="5 6">Ou3-Ou53</strain>
    </source>
</reference>
<keyword evidence="6" id="KW-1185">Reference proteome</keyword>
<dbReference type="Gene3D" id="2.20.25.240">
    <property type="match status" value="1"/>
</dbReference>
<dbReference type="InterPro" id="IPR007588">
    <property type="entry name" value="Znf_FLYWCH"/>
</dbReference>
<dbReference type="GO" id="GO:0008270">
    <property type="term" value="F:zinc ion binding"/>
    <property type="evidence" value="ECO:0007669"/>
    <property type="project" value="UniProtKB-KW"/>
</dbReference>
<sequence>MENNFSKIKNTKINENVTYNHYEYNLSNKDDTLETWRCVDRTCKGRIILDLVSSEITVMVEHSHSPPVFNLTRKKNNRQIIMYAETTEYSPAKIYDLIIEGLSSFDTFLIKKKNVYKLVRDTRKRQDFL</sequence>
<name>A0A9P6KY06_9MICR</name>
<accession>A0A9P6KY06</accession>
<evidence type="ECO:0000259" key="4">
    <source>
        <dbReference type="Pfam" id="PF04500"/>
    </source>
</evidence>
<keyword evidence="2" id="KW-0863">Zinc-finger</keyword>
<gene>
    <name evidence="5" type="ORF">NGRA_3086</name>
</gene>
<evidence type="ECO:0000256" key="3">
    <source>
        <dbReference type="ARBA" id="ARBA00022833"/>
    </source>
</evidence>